<feature type="signal peptide" evidence="1">
    <location>
        <begin position="1"/>
        <end position="26"/>
    </location>
</feature>
<evidence type="ECO:0000259" key="2">
    <source>
        <dbReference type="SMART" id="SM00089"/>
    </source>
</evidence>
<feature type="domain" description="PKD/Chitinase" evidence="2">
    <location>
        <begin position="632"/>
        <end position="701"/>
    </location>
</feature>
<dbReference type="Gene3D" id="2.40.10.10">
    <property type="entry name" value="Trypsin-like serine proteases"/>
    <property type="match status" value="2"/>
</dbReference>
<dbReference type="InterPro" id="IPR025667">
    <property type="entry name" value="SprB_repeat"/>
</dbReference>
<accession>A0A6C0GUY5</accession>
<dbReference type="InterPro" id="IPR022409">
    <property type="entry name" value="PKD/Chitinase_dom"/>
</dbReference>
<proteinExistence type="predicted"/>
<keyword evidence="1" id="KW-0732">Signal</keyword>
<feature type="chain" id="PRO_5025384951" evidence="1">
    <location>
        <begin position="27"/>
        <end position="2230"/>
    </location>
</feature>
<feature type="domain" description="PKD/Chitinase" evidence="2">
    <location>
        <begin position="1624"/>
        <end position="1690"/>
    </location>
</feature>
<dbReference type="Gene3D" id="1.50.10.100">
    <property type="entry name" value="Chondroitin AC/alginate lyase"/>
    <property type="match status" value="1"/>
</dbReference>
<feature type="domain" description="PKD/Chitinase" evidence="2">
    <location>
        <begin position="1551"/>
        <end position="1617"/>
    </location>
</feature>
<dbReference type="RefSeq" id="WP_162447559.1">
    <property type="nucleotide sequence ID" value="NZ_CP048222.1"/>
</dbReference>
<dbReference type="KEGG" id="rhoz:GXP67_35625"/>
<evidence type="ECO:0000313" key="3">
    <source>
        <dbReference type="EMBL" id="QHT71624.1"/>
    </source>
</evidence>
<feature type="domain" description="PKD/Chitinase" evidence="2">
    <location>
        <begin position="930"/>
        <end position="999"/>
    </location>
</feature>
<dbReference type="InterPro" id="IPR026341">
    <property type="entry name" value="T9SS_type_B"/>
</dbReference>
<evidence type="ECO:0000256" key="1">
    <source>
        <dbReference type="SAM" id="SignalP"/>
    </source>
</evidence>
<reference evidence="3 4" key="1">
    <citation type="submission" date="2020-01" db="EMBL/GenBank/DDBJ databases">
        <authorList>
            <person name="Kim M.K."/>
        </authorList>
    </citation>
    <scope>NUCLEOTIDE SEQUENCE [LARGE SCALE GENOMIC DNA]</scope>
    <source>
        <strain evidence="3 4">172606-1</strain>
    </source>
</reference>
<dbReference type="Gene3D" id="2.60.40.740">
    <property type="match status" value="9"/>
</dbReference>
<dbReference type="Pfam" id="PF13585">
    <property type="entry name" value="CHU_C"/>
    <property type="match status" value="1"/>
</dbReference>
<dbReference type="InterPro" id="IPR008929">
    <property type="entry name" value="Chondroitin_lyas"/>
</dbReference>
<protein>
    <submittedName>
        <fullName evidence="3">T9SS type B sorting domain-containing protein</fullName>
    </submittedName>
</protein>
<dbReference type="SUPFAM" id="SSF48230">
    <property type="entry name" value="Chondroitin AC/alginate lyase"/>
    <property type="match status" value="1"/>
</dbReference>
<dbReference type="Pfam" id="PF13573">
    <property type="entry name" value="SprB"/>
    <property type="match status" value="16"/>
</dbReference>
<feature type="domain" description="PKD/Chitinase" evidence="2">
    <location>
        <begin position="1456"/>
        <end position="1542"/>
    </location>
</feature>
<keyword evidence="4" id="KW-1185">Reference proteome</keyword>
<feature type="domain" description="PKD/Chitinase" evidence="2">
    <location>
        <begin position="481"/>
        <end position="552"/>
    </location>
</feature>
<organism evidence="3 4">
    <name type="scientific">Rhodocytophaga rosea</name>
    <dbReference type="NCBI Taxonomy" id="2704465"/>
    <lineage>
        <taxon>Bacteria</taxon>
        <taxon>Pseudomonadati</taxon>
        <taxon>Bacteroidota</taxon>
        <taxon>Cytophagia</taxon>
        <taxon>Cytophagales</taxon>
        <taxon>Rhodocytophagaceae</taxon>
        <taxon>Rhodocytophaga</taxon>
    </lineage>
</organism>
<evidence type="ECO:0000313" key="4">
    <source>
        <dbReference type="Proteomes" id="UP000480178"/>
    </source>
</evidence>
<gene>
    <name evidence="3" type="ORF">GXP67_35625</name>
</gene>
<feature type="domain" description="PKD/Chitinase" evidence="2">
    <location>
        <begin position="1890"/>
        <end position="1961"/>
    </location>
</feature>
<feature type="domain" description="PKD/Chitinase" evidence="2">
    <location>
        <begin position="859"/>
        <end position="925"/>
    </location>
</feature>
<feature type="domain" description="PKD/Chitinase" evidence="2">
    <location>
        <begin position="782"/>
        <end position="850"/>
    </location>
</feature>
<dbReference type="InterPro" id="IPR043504">
    <property type="entry name" value="Peptidase_S1_PA_chymotrypsin"/>
</dbReference>
<sequence>MKTTLTRQYLKAFLILFLLVSTSTIAQTPLSPFFTKEEVEIWKQRAKSGPYKSFGDVQANSPGDWDRIMANANKFVSNPSVERWKGVPTSGCAQVSVDYAPATNGKLLRDAAFAYLITGNANYKEAVRKELLAQIGEPNSDFSVRSKWCDGILHDLPPAYEINDWLTRLLFGYAYIESGLSSEDKSRIDKWFYNAALYFQRNVDADLSKMFVNRNGGDWTPSGYAVTLNSSLGRTTHYNGYKTSSLSRYYNNRRSSQVYFFTLLGFKQNISSLKESGKRYVKEALMFATYPDGTFSEFQRWREDFADIGISYSFLTISQLVNMADYFARSGDFELYKFTTSKGAFGTQGGSKNLELLIKTMLRHMDGNLKRYGTESSSKMGTTAALIDGVNTESGRSWYTVNDTWFAQGNLYFKDSYIKDSYLRRAPGTRAYPSPGNAASAGKHKPYGGAWDVFPGVMLMYGQMDGKVWPYPGSVINPTISIAISAQPTKCYGGNEGSVTATVTGGTSPYTYLWSTGATTNMVTGLKAGEYSVVVTDKAGVKQSKSVIITQPLAITIAKAIVNETATSQGSISVTVSGGTAPYKYKWSTGATTASISGLVAGTYTITITDANTCSVSQTITLTKEISPLSVSVSAKSVICNGSSNGSATATVSGGVAPYTYAWSNGTTTAAVTGLKAGEYSVTVTDKAGVKQSKTIAITQPTAINVSETVVAETASSKGSINLTVSGGTSPYTYKWSNGATTQDLTSVSAGSYTITVTDANNCIVNKSVTVNAIAPSLSVTTSSQPAKCYGGSEGNASVSVIGGVAPYTYAWSNGATTAAVAGLKAGEYSVTVTDKAGIKVSKTVSITQPTAISINKTVSNQTDNIEGSISVTVSGGTAPYKYKWSTGATTASISGLVAGTYTITITDANTCSVSQTITLTKEISPLSVSVSAKSVICNGSSNGSATATVSGGVAPYTYAWSNGTTTAAVTGLKAGEYSVTVTDKAGVKQSKTVTVNEPSVMSMSEKTIDETATTKGSISVTVSGGTAPYKYKWSTGATTAAISGLVASTYTVNITDANNCTISRTIEIEKSTPTSMAVLSLSLMNAETDKVISAYATLKDGDTLDLSTLPTRKLNIQANTTDPNKIMKVKFGLNGNPEHRIDRFSPYSLDGDFRGDFDPWKLSAGKYSVEVSPYDSSHVKGTELKLTFYIVEKRSTRLAVQITTKQNTCNGSSNGSATATANGGTAPFSYKWSTGTTSAAISGLKAGEYTVTVSDKSGAKVTKTVTVAQPSAISINETVVHQTATAKGSIRLSMSGGTAPYKYKWSTGVAAKDLIGIVAGTYSITVTDANNCIVSKSIVVENEMLAQVAVQSLSLISVDTKRQITGFDPLQNGDTLDLSALPTRNFNIVANTTDPKEILKVKFKLNSNDNYRTERNSPYLLEGNNGDTYHALKLKPGKYTVTATAYDKKNKNGKSVTITFYLVEGKKNPLAIAINSANAGCNGAKGSATASVSGGTSPYKYKWSNGAATASVSGLKAGEYSVTVTDKAGIKVTKTVTIAQPSAISISETVVHQTASSKGSIDLTISGGTAPYKYKWSNGVTTASVSELKAGEYTVTVTDDNNCSVNETFIVRAQAVFAINVTSKDVTCNGSSNGSATATANGGTSPYSYKWSNGAITAAVSGLKAGEYSVTVTDKAGAKVNKTVTIAQPSAISINETVVHQTASSKGSINLTVNGGTAPYKYKWSTGATTQNLTNVAAGSYKATITDANNCTISKSIVVEKEQAQVAVISLSLMNAETDKVISAYATLKDGDVLELATLPTRKLSIQANTTDPKYIKKVQFSLNNTVDYHRDYATPYFIANNDGATIKPWNITPGKYTLTATPYNQEIVKGKAVTISFEIVERKSSPFVVQISAKNNECNNSAEGTATASVSGGTSPYSYKWSNGAITAAVSGLKAGEYSVTVTDKAGAKVNKTVTIAQPSAISINETVVHQTASSKGSISVTVNGGTAPYKYKWSTGATTATISGLIAGAYSVTITDANNCSINRKIDVQDSDNRGNEITPIVECVLDNGNGTFTATFGYINASAEEVTLTAGNSNFFAPAPLKGEVLEKFSPGKNVRAFTAVFKNGTSLTWTIIGPNGTKRIAVASANTARCFNIEPAVITLKPSYLFSPNEDGIDDLWVISNIEQHPDYEVIIFNRNGNKVFQAMPYTNNWDGRYQGVPLMAEAYYYVIRSATQGNIKTGTITLIR</sequence>
<dbReference type="Proteomes" id="UP000480178">
    <property type="component" value="Chromosome"/>
</dbReference>
<name>A0A6C0GUY5_9BACT</name>
<dbReference type="SMART" id="SM00089">
    <property type="entry name" value="PKD"/>
    <property type="match status" value="9"/>
</dbReference>
<dbReference type="NCBIfam" id="TIGR04131">
    <property type="entry name" value="Bac_Flav_CTERM"/>
    <property type="match status" value="1"/>
</dbReference>
<dbReference type="EMBL" id="CP048222">
    <property type="protein sequence ID" value="QHT71624.1"/>
    <property type="molecule type" value="Genomic_DNA"/>
</dbReference>